<protein>
    <submittedName>
        <fullName evidence="2">Uncharacterized protein</fullName>
    </submittedName>
</protein>
<dbReference type="Proteomes" id="UP000177130">
    <property type="component" value="Unassembled WGS sequence"/>
</dbReference>
<keyword evidence="1" id="KW-0812">Transmembrane</keyword>
<gene>
    <name evidence="2" type="ORF">A3C72_03270</name>
</gene>
<keyword evidence="1" id="KW-1133">Transmembrane helix</keyword>
<evidence type="ECO:0000256" key="1">
    <source>
        <dbReference type="SAM" id="Phobius"/>
    </source>
</evidence>
<comment type="caution">
    <text evidence="2">The sequence shown here is derived from an EMBL/GenBank/DDBJ whole genome shotgun (WGS) entry which is preliminary data.</text>
</comment>
<dbReference type="EMBL" id="MHRK01000004">
    <property type="protein sequence ID" value="OHA24825.1"/>
    <property type="molecule type" value="Genomic_DNA"/>
</dbReference>
<accession>A0A1G2MLP4</accession>
<dbReference type="AlphaFoldDB" id="A0A1G2MLP4"/>
<evidence type="ECO:0000313" key="3">
    <source>
        <dbReference type="Proteomes" id="UP000177130"/>
    </source>
</evidence>
<sequence>MAVVHTKKIELPKTKYNEFMNTFLTTKSKIHIILIACLAIFAFFLYGTVQKYEISNTHSEKYIETEKLIRDFENEVLDVYEPDIMTSDMVQMAIIISKYSTAVNQFGNELNNINGEMTAKEQEIIDNQILGINARMKAISDRITEVIQPEKIDR</sequence>
<keyword evidence="1" id="KW-0472">Membrane</keyword>
<proteinExistence type="predicted"/>
<organism evidence="2 3">
    <name type="scientific">Candidatus Taylorbacteria bacterium RIFCSPHIGHO2_02_FULL_43_32b</name>
    <dbReference type="NCBI Taxonomy" id="1802306"/>
    <lineage>
        <taxon>Bacteria</taxon>
        <taxon>Candidatus Tayloriibacteriota</taxon>
    </lineage>
</organism>
<name>A0A1G2MLP4_9BACT</name>
<evidence type="ECO:0000313" key="2">
    <source>
        <dbReference type="EMBL" id="OHA24825.1"/>
    </source>
</evidence>
<feature type="transmembrane region" description="Helical" evidence="1">
    <location>
        <begin position="30"/>
        <end position="49"/>
    </location>
</feature>
<reference evidence="2 3" key="1">
    <citation type="journal article" date="2016" name="Nat. Commun.">
        <title>Thousands of microbial genomes shed light on interconnected biogeochemical processes in an aquifer system.</title>
        <authorList>
            <person name="Anantharaman K."/>
            <person name="Brown C.T."/>
            <person name="Hug L.A."/>
            <person name="Sharon I."/>
            <person name="Castelle C.J."/>
            <person name="Probst A.J."/>
            <person name="Thomas B.C."/>
            <person name="Singh A."/>
            <person name="Wilkins M.J."/>
            <person name="Karaoz U."/>
            <person name="Brodie E.L."/>
            <person name="Williams K.H."/>
            <person name="Hubbard S.S."/>
            <person name="Banfield J.F."/>
        </authorList>
    </citation>
    <scope>NUCLEOTIDE SEQUENCE [LARGE SCALE GENOMIC DNA]</scope>
</reference>